<feature type="signal peptide" evidence="1">
    <location>
        <begin position="1"/>
        <end position="26"/>
    </location>
</feature>
<sequence length="118" mass="13611">MTERAFFQFFAQLLFQLFSLRNLGVGFRISGSILGVLCFGSDSIEISIIGVEALSREWAENLQLEMLSDWAVWACWKSRDRGRFAILISGPPRWMAHYIPFLPAGNSVKYFWRKSKAR</sequence>
<evidence type="ECO:0000256" key="1">
    <source>
        <dbReference type="SAM" id="SignalP"/>
    </source>
</evidence>
<protein>
    <submittedName>
        <fullName evidence="2">Uncharacterized protein</fullName>
    </submittedName>
</protein>
<feature type="chain" id="PRO_5001641240" evidence="1">
    <location>
        <begin position="27"/>
        <end position="118"/>
    </location>
</feature>
<evidence type="ECO:0000313" key="3">
    <source>
        <dbReference type="Proteomes" id="UP000027195"/>
    </source>
</evidence>
<dbReference type="InParanoid" id="A0A067MAQ8"/>
<dbReference type="Proteomes" id="UP000027195">
    <property type="component" value="Unassembled WGS sequence"/>
</dbReference>
<dbReference type="HOGENOM" id="CLU_2072759_0_0_1"/>
<accession>A0A067MAQ8</accession>
<evidence type="ECO:0000313" key="2">
    <source>
        <dbReference type="EMBL" id="KDQ11775.1"/>
    </source>
</evidence>
<reference evidence="3" key="1">
    <citation type="journal article" date="2014" name="Proc. Natl. Acad. Sci. U.S.A.">
        <title>Extensive sampling of basidiomycete genomes demonstrates inadequacy of the white-rot/brown-rot paradigm for wood decay fungi.</title>
        <authorList>
            <person name="Riley R."/>
            <person name="Salamov A.A."/>
            <person name="Brown D.W."/>
            <person name="Nagy L.G."/>
            <person name="Floudas D."/>
            <person name="Held B.W."/>
            <person name="Levasseur A."/>
            <person name="Lombard V."/>
            <person name="Morin E."/>
            <person name="Otillar R."/>
            <person name="Lindquist E.A."/>
            <person name="Sun H."/>
            <person name="LaButti K.M."/>
            <person name="Schmutz J."/>
            <person name="Jabbour D."/>
            <person name="Luo H."/>
            <person name="Baker S.E."/>
            <person name="Pisabarro A.G."/>
            <person name="Walton J.D."/>
            <person name="Blanchette R.A."/>
            <person name="Henrissat B."/>
            <person name="Martin F."/>
            <person name="Cullen D."/>
            <person name="Hibbett D.S."/>
            <person name="Grigoriev I.V."/>
        </authorList>
    </citation>
    <scope>NUCLEOTIDE SEQUENCE [LARGE SCALE GENOMIC DNA]</scope>
    <source>
        <strain evidence="3">FD-172 SS1</strain>
    </source>
</reference>
<name>A0A067MAQ8_BOTB1</name>
<gene>
    <name evidence="2" type="ORF">BOTBODRAFT_46195</name>
</gene>
<keyword evidence="3" id="KW-1185">Reference proteome</keyword>
<organism evidence="2 3">
    <name type="scientific">Botryobasidium botryosum (strain FD-172 SS1)</name>
    <dbReference type="NCBI Taxonomy" id="930990"/>
    <lineage>
        <taxon>Eukaryota</taxon>
        <taxon>Fungi</taxon>
        <taxon>Dikarya</taxon>
        <taxon>Basidiomycota</taxon>
        <taxon>Agaricomycotina</taxon>
        <taxon>Agaricomycetes</taxon>
        <taxon>Cantharellales</taxon>
        <taxon>Botryobasidiaceae</taxon>
        <taxon>Botryobasidium</taxon>
    </lineage>
</organism>
<proteinExistence type="predicted"/>
<dbReference type="AlphaFoldDB" id="A0A067MAQ8"/>
<keyword evidence="1" id="KW-0732">Signal</keyword>
<dbReference type="EMBL" id="KL198055">
    <property type="protein sequence ID" value="KDQ11775.1"/>
    <property type="molecule type" value="Genomic_DNA"/>
</dbReference>